<dbReference type="EMBL" id="NUSQ01000296">
    <property type="protein sequence ID" value="PHD55142.1"/>
    <property type="molecule type" value="Genomic_DNA"/>
</dbReference>
<feature type="domain" description="Bacteriophage/plasmid primase P4 C-terminal" evidence="1">
    <location>
        <begin position="8"/>
        <end position="102"/>
    </location>
</feature>
<feature type="non-terminal residue" evidence="2">
    <location>
        <position position="102"/>
    </location>
</feature>
<protein>
    <submittedName>
        <fullName evidence="2">DNA primase</fullName>
    </submittedName>
</protein>
<feature type="non-terminal residue" evidence="2">
    <location>
        <position position="1"/>
    </location>
</feature>
<dbReference type="Proteomes" id="UP000225997">
    <property type="component" value="Unassembled WGS sequence"/>
</dbReference>
<dbReference type="AlphaFoldDB" id="A0A2B5WDA7"/>
<organism evidence="2 3">
    <name type="scientific">Bacillus toyonensis</name>
    <dbReference type="NCBI Taxonomy" id="155322"/>
    <lineage>
        <taxon>Bacteria</taxon>
        <taxon>Bacillati</taxon>
        <taxon>Bacillota</taxon>
        <taxon>Bacilli</taxon>
        <taxon>Bacillales</taxon>
        <taxon>Bacillaceae</taxon>
        <taxon>Bacillus</taxon>
        <taxon>Bacillus cereus group</taxon>
    </lineage>
</organism>
<sequence length="102" mass="12199">MPVWAHIKFINDIGWFIWDGKRWKVDNKKEIERITAKVLRILSKSEDEAEAKWARMCERRNVRMNSIKDLMPLVPGERRDFDKHKYLFNVENGVVDLKTGKL</sequence>
<evidence type="ECO:0000313" key="3">
    <source>
        <dbReference type="Proteomes" id="UP000225997"/>
    </source>
</evidence>
<reference evidence="2 3" key="1">
    <citation type="submission" date="2017-09" db="EMBL/GenBank/DDBJ databases">
        <title>Large-scale bioinformatics analysis of Bacillus genomes uncovers conserved roles of natural products in bacterial physiology.</title>
        <authorList>
            <consortium name="Agbiome Team Llc"/>
            <person name="Bleich R.M."/>
            <person name="Grubbs K.J."/>
            <person name="Santa Maria K.C."/>
            <person name="Allen S.E."/>
            <person name="Farag S."/>
            <person name="Shank E.A."/>
            <person name="Bowers A."/>
        </authorList>
    </citation>
    <scope>NUCLEOTIDE SEQUENCE [LARGE SCALE GENOMIC DNA]</scope>
    <source>
        <strain evidence="2 3">AFS044250</strain>
    </source>
</reference>
<dbReference type="InterPro" id="IPR014818">
    <property type="entry name" value="Phage/plasmid_primase_P4_C"/>
</dbReference>
<evidence type="ECO:0000313" key="2">
    <source>
        <dbReference type="EMBL" id="PHD55142.1"/>
    </source>
</evidence>
<evidence type="ECO:0000259" key="1">
    <source>
        <dbReference type="Pfam" id="PF08706"/>
    </source>
</evidence>
<proteinExistence type="predicted"/>
<comment type="caution">
    <text evidence="2">The sequence shown here is derived from an EMBL/GenBank/DDBJ whole genome shotgun (WGS) entry which is preliminary data.</text>
</comment>
<gene>
    <name evidence="2" type="ORF">COF40_30190</name>
</gene>
<accession>A0A2B5WDA7</accession>
<dbReference type="Pfam" id="PF08706">
    <property type="entry name" value="D5_N"/>
    <property type="match status" value="1"/>
</dbReference>
<name>A0A2B5WDA7_9BACI</name>